<feature type="compositionally biased region" description="Low complexity" evidence="1">
    <location>
        <begin position="105"/>
        <end position="122"/>
    </location>
</feature>
<protein>
    <submittedName>
        <fullName evidence="2">Uncharacterized protein</fullName>
    </submittedName>
</protein>
<sequence>MQVGNWEVGVFVTLGKGASLGAEDGAEAKFYYIGDEKEAFARKMARMDEQLRRLKEHDWRPAQLRGEGLAATLQASAPSTSSLRDRLPGTLGRQLRSPLTRSLDLPARATTPPPSLSATSPPGVFLWPKTSSLSPSRKTSSSSNCSPTGRREGHVLPASPRKSDAELSGLVASALEQQLRSELRACNESLQKMASLLSDRDEQLRSLELRVRSPEDAQQSVAIARNGLGSPDTARRQLEQAVRDRARVEVLRAELAERDLEVEMMRESERSVERRATEELRAAGLEILETRRQQEILGLEIQEAELVHQQHRQNANGAADNGKPVGILQLLGLSADASPEVKRERLHDAVLTLKELVHELALSGKPAVASLPPEKSCSEESQWSSAPALPVLRSDRILSSPVDLLSADAVETVFEAPHSRSTMPSITEVSEELSASQRSGSSVTLSR</sequence>
<evidence type="ECO:0000313" key="2">
    <source>
        <dbReference type="EMBL" id="CAE8592064.1"/>
    </source>
</evidence>
<organism evidence="2 3">
    <name type="scientific">Polarella glacialis</name>
    <name type="common">Dinoflagellate</name>
    <dbReference type="NCBI Taxonomy" id="89957"/>
    <lineage>
        <taxon>Eukaryota</taxon>
        <taxon>Sar</taxon>
        <taxon>Alveolata</taxon>
        <taxon>Dinophyceae</taxon>
        <taxon>Suessiales</taxon>
        <taxon>Suessiaceae</taxon>
        <taxon>Polarella</taxon>
    </lineage>
</organism>
<gene>
    <name evidence="2" type="ORF">PGLA1383_LOCUS10722</name>
</gene>
<name>A0A813E348_POLGL</name>
<comment type="caution">
    <text evidence="2">The sequence shown here is derived from an EMBL/GenBank/DDBJ whole genome shotgun (WGS) entry which is preliminary data.</text>
</comment>
<feature type="compositionally biased region" description="Low complexity" evidence="1">
    <location>
        <begin position="131"/>
        <end position="146"/>
    </location>
</feature>
<keyword evidence="3" id="KW-1185">Reference proteome</keyword>
<proteinExistence type="predicted"/>
<evidence type="ECO:0000256" key="1">
    <source>
        <dbReference type="SAM" id="MobiDB-lite"/>
    </source>
</evidence>
<feature type="region of interest" description="Disordered" evidence="1">
    <location>
        <begin position="416"/>
        <end position="447"/>
    </location>
</feature>
<feature type="compositionally biased region" description="Polar residues" evidence="1">
    <location>
        <begin position="419"/>
        <end position="447"/>
    </location>
</feature>
<reference evidence="2" key="1">
    <citation type="submission" date="2021-02" db="EMBL/GenBank/DDBJ databases">
        <authorList>
            <person name="Dougan E. K."/>
            <person name="Rhodes N."/>
            <person name="Thang M."/>
            <person name="Chan C."/>
        </authorList>
    </citation>
    <scope>NUCLEOTIDE SEQUENCE</scope>
</reference>
<feature type="compositionally biased region" description="Polar residues" evidence="1">
    <location>
        <begin position="73"/>
        <end position="82"/>
    </location>
</feature>
<dbReference type="AlphaFoldDB" id="A0A813E348"/>
<dbReference type="EMBL" id="CAJNNV010005439">
    <property type="protein sequence ID" value="CAE8592064.1"/>
    <property type="molecule type" value="Genomic_DNA"/>
</dbReference>
<accession>A0A813E348</accession>
<feature type="region of interest" description="Disordered" evidence="1">
    <location>
        <begin position="72"/>
        <end position="164"/>
    </location>
</feature>
<evidence type="ECO:0000313" key="3">
    <source>
        <dbReference type="Proteomes" id="UP000654075"/>
    </source>
</evidence>
<dbReference type="OrthoDB" id="436496at2759"/>
<dbReference type="Proteomes" id="UP000654075">
    <property type="component" value="Unassembled WGS sequence"/>
</dbReference>